<evidence type="ECO:0000256" key="12">
    <source>
        <dbReference type="ARBA" id="ARBA00022985"/>
    </source>
</evidence>
<accession>A0ABN0MSJ2</accession>
<evidence type="ECO:0000256" key="4">
    <source>
        <dbReference type="ARBA" id="ARBA00012621"/>
    </source>
</evidence>
<evidence type="ECO:0000256" key="10">
    <source>
        <dbReference type="ARBA" id="ARBA00022692"/>
    </source>
</evidence>
<keyword evidence="8" id="KW-1003">Cell membrane</keyword>
<evidence type="ECO:0000259" key="18">
    <source>
        <dbReference type="Pfam" id="PF04413"/>
    </source>
</evidence>
<dbReference type="Gene3D" id="3.40.50.11720">
    <property type="entry name" value="3-Deoxy-D-manno-octulosonic-acid transferase, N-terminal domain"/>
    <property type="match status" value="1"/>
</dbReference>
<keyword evidence="17" id="KW-0997">Cell inner membrane</keyword>
<keyword evidence="20" id="KW-1185">Reference proteome</keyword>
<dbReference type="EMBL" id="ATND01000002">
    <property type="protein sequence ID" value="EPP38437.1"/>
    <property type="molecule type" value="Genomic_DNA"/>
</dbReference>
<evidence type="ECO:0000256" key="6">
    <source>
        <dbReference type="ARBA" id="ARBA00012625"/>
    </source>
</evidence>
<keyword evidence="17" id="KW-0472">Membrane</keyword>
<organism evidence="19 20">
    <name type="scientific">Chlamydia avium</name>
    <dbReference type="NCBI Taxonomy" id="1457141"/>
    <lineage>
        <taxon>Bacteria</taxon>
        <taxon>Pseudomonadati</taxon>
        <taxon>Chlamydiota</taxon>
        <taxon>Chlamydiia</taxon>
        <taxon>Chlamydiales</taxon>
        <taxon>Chlamydiaceae</taxon>
        <taxon>Chlamydia/Chlamydophila group</taxon>
        <taxon>Chlamydia</taxon>
    </lineage>
</organism>
<proteinExistence type="inferred from homology"/>
<dbReference type="Proteomes" id="UP000014821">
    <property type="component" value="Unassembled WGS sequence"/>
</dbReference>
<dbReference type="PANTHER" id="PTHR42755:SF1">
    <property type="entry name" value="3-DEOXY-D-MANNO-OCTULOSONIC ACID TRANSFERASE, MITOCHONDRIAL-RELATED"/>
    <property type="match status" value="1"/>
</dbReference>
<protein>
    <recommendedName>
        <fullName evidence="7 17">3-deoxy-D-manno-octulosonic acid transferase</fullName>
        <shortName evidence="17">Kdo transferase</shortName>
        <ecNumber evidence="4 17">2.4.99.12</ecNumber>
        <ecNumber evidence="5 17">2.4.99.13</ecNumber>
        <ecNumber evidence="6 17">2.4.99.14</ecNumber>
    </recommendedName>
    <alternativeName>
        <fullName evidence="17">Lipid IV(A) 3-deoxy-D-manno-octulosonic acid transferase</fullName>
    </alternativeName>
</protein>
<feature type="transmembrane region" description="Helical" evidence="17">
    <location>
        <begin position="12"/>
        <end position="32"/>
    </location>
</feature>
<dbReference type="InterPro" id="IPR038107">
    <property type="entry name" value="Glycos_transf_N_sf"/>
</dbReference>
<comment type="caution">
    <text evidence="19">The sequence shown here is derived from an EMBL/GenBank/DDBJ whole genome shotgun (WGS) entry which is preliminary data.</text>
</comment>
<evidence type="ECO:0000256" key="13">
    <source>
        <dbReference type="ARBA" id="ARBA00022989"/>
    </source>
</evidence>
<evidence type="ECO:0000256" key="11">
    <source>
        <dbReference type="ARBA" id="ARBA00022968"/>
    </source>
</evidence>
<evidence type="ECO:0000256" key="5">
    <source>
        <dbReference type="ARBA" id="ARBA00012623"/>
    </source>
</evidence>
<dbReference type="EC" id="2.4.99.14" evidence="6 17"/>
<comment type="pathway">
    <text evidence="2 17">Bacterial outer membrane biogenesis; LPS core biosynthesis.</text>
</comment>
<reference evidence="19" key="1">
    <citation type="submission" date="2013-04" db="EMBL/GenBank/DDBJ databases">
        <title>Genome sequence of Chlamydia psittaci 10_881_SC42.</title>
        <authorList>
            <person name="Huot-Creasy H."/>
            <person name="McCracken C.L."/>
            <person name="Humphries M."/>
            <person name="Sachse K."/>
            <person name="Laroucau K."/>
            <person name="Bavoil P."/>
            <person name="Myers G.S."/>
        </authorList>
    </citation>
    <scope>NUCLEOTIDE SEQUENCE [LARGE SCALE GENOMIC DNA]</scope>
    <source>
        <strain evidence="19">10_881_SC42</strain>
    </source>
</reference>
<evidence type="ECO:0000256" key="7">
    <source>
        <dbReference type="ARBA" id="ARBA00019077"/>
    </source>
</evidence>
<dbReference type="EC" id="2.4.99.12" evidence="4 17"/>
<comment type="subcellular location">
    <subcellularLocation>
        <location evidence="1">Cell inner membrane</location>
        <topology evidence="1">Single-pass membrane protein</topology>
        <orientation evidence="1">Cytoplasmic side</orientation>
    </subcellularLocation>
</comment>
<evidence type="ECO:0000256" key="1">
    <source>
        <dbReference type="ARBA" id="ARBA00004388"/>
    </source>
</evidence>
<evidence type="ECO:0000256" key="15">
    <source>
        <dbReference type="ARBA" id="ARBA00034413"/>
    </source>
</evidence>
<evidence type="ECO:0000256" key="3">
    <source>
        <dbReference type="ARBA" id="ARBA00006380"/>
    </source>
</evidence>
<keyword evidence="12 17" id="KW-0448">Lipopolysaccharide biosynthesis</keyword>
<evidence type="ECO:0000256" key="8">
    <source>
        <dbReference type="ARBA" id="ARBA00022475"/>
    </source>
</evidence>
<dbReference type="SUPFAM" id="SSF53756">
    <property type="entry name" value="UDP-Glycosyltransferase/glycogen phosphorylase"/>
    <property type="match status" value="1"/>
</dbReference>
<keyword evidence="9 17" id="KW-0808">Transferase</keyword>
<keyword evidence="13 17" id="KW-1133">Transmembrane helix</keyword>
<sequence length="437" mass="49727">MIVKHRISKLTTFLYDCFLILAFIIALPKLLYKRFVHGKYKKSLKLRFGLKFPKLPDRKGPVVWFHGASVGEIYLLVPLVQKFMKDYPEWHCVVTAYTESGCESAEKLFSPLGATTFILPLDLSIIIKPIVRAISPKLVVFSEGDCWLNFLEEAKRLGASTVVINGRLSSNSCKWFTILKRFGRNYFAPIDGFILQDDNHKERFLRLGVAEEKIEVTGNIKTYVEDAADSGERNKWREKLQLSKDNELLVLGSVHLSDVNAWFPAIMQLRHRNLKVLWVPRHIERKKDIENLLTKENIPFGLWTQGATFADNDAIIVDTIGLLKQLYFAADIAFVGGTFDSRIGGHNLLEPLQCGVPLVFGPHITSQSDLAVRLLSFGAGYSLDSPECIADAITFFLDHPKERATYVLRGKHFLDNERASFFRTWEALKKHIPCVKI</sequence>
<comment type="catalytic activity">
    <reaction evidence="16 17">
        <text>lipid IVA (E. coli) + CMP-3-deoxy-beta-D-manno-octulosonate = alpha-Kdo-(2-&gt;6)-lipid IVA (E. coli) + CMP + H(+)</text>
        <dbReference type="Rhea" id="RHEA:28066"/>
        <dbReference type="ChEBI" id="CHEBI:15378"/>
        <dbReference type="ChEBI" id="CHEBI:58603"/>
        <dbReference type="ChEBI" id="CHEBI:60364"/>
        <dbReference type="ChEBI" id="CHEBI:60377"/>
        <dbReference type="ChEBI" id="CHEBI:85987"/>
        <dbReference type="EC" id="2.4.99.12"/>
    </reaction>
</comment>
<dbReference type="PANTHER" id="PTHR42755">
    <property type="entry name" value="3-DEOXY-MANNO-OCTULOSONATE CYTIDYLYLTRANSFERASE"/>
    <property type="match status" value="1"/>
</dbReference>
<evidence type="ECO:0000313" key="19">
    <source>
        <dbReference type="EMBL" id="EPP38437.1"/>
    </source>
</evidence>
<dbReference type="Pfam" id="PF04413">
    <property type="entry name" value="Glycos_transf_N"/>
    <property type="match status" value="1"/>
</dbReference>
<evidence type="ECO:0000256" key="16">
    <source>
        <dbReference type="ARBA" id="ARBA00049183"/>
    </source>
</evidence>
<comment type="function">
    <text evidence="17">Involved in lipopolysaccharide (LPS) biosynthesis. Catalyzes the transfer of 3-deoxy-D-manno-octulosonate (Kdo) residue(s) from CMP-Kdo to lipid IV(A), the tetraacyldisaccharide-1,4'-bisphosphate precursor of lipid A.</text>
</comment>
<evidence type="ECO:0000256" key="17">
    <source>
        <dbReference type="RuleBase" id="RU365103"/>
    </source>
</evidence>
<name>A0ABN0MSJ2_9CHLA</name>
<dbReference type="EC" id="2.4.99.13" evidence="5 17"/>
<evidence type="ECO:0000313" key="20">
    <source>
        <dbReference type="Proteomes" id="UP000014821"/>
    </source>
</evidence>
<evidence type="ECO:0000256" key="14">
    <source>
        <dbReference type="ARBA" id="ARBA00034401"/>
    </source>
</evidence>
<evidence type="ECO:0000256" key="2">
    <source>
        <dbReference type="ARBA" id="ARBA00004713"/>
    </source>
</evidence>
<dbReference type="Gene3D" id="3.40.50.2000">
    <property type="entry name" value="Glycogen Phosphorylase B"/>
    <property type="match status" value="1"/>
</dbReference>
<comment type="similarity">
    <text evidence="3">Belongs to the glycosyltransferase group 1 family. Glycosyltransferase 30 subfamily.</text>
</comment>
<keyword evidence="11" id="KW-0735">Signal-anchor</keyword>
<dbReference type="GO" id="GO:0016740">
    <property type="term" value="F:transferase activity"/>
    <property type="evidence" value="ECO:0007669"/>
    <property type="project" value="UniProtKB-KW"/>
</dbReference>
<gene>
    <name evidence="17" type="primary">waaA</name>
    <name evidence="19" type="ORF">CP10881SC42_0800</name>
</gene>
<dbReference type="InterPro" id="IPR039901">
    <property type="entry name" value="Kdotransferase"/>
</dbReference>
<comment type="catalytic activity">
    <reaction evidence="14 17">
        <text>alpha-Kdo-(2-&gt;6)-lipid IVA (E. coli) + CMP-3-deoxy-beta-D-manno-octulosonate = alpha-Kdo-(2-&gt;4)-alpha-Kdo-(2-&gt;6)-lipid IVA (E. coli) + CMP + H(+)</text>
        <dbReference type="Rhea" id="RHEA:28062"/>
        <dbReference type="ChEBI" id="CHEBI:15378"/>
        <dbReference type="ChEBI" id="CHEBI:60364"/>
        <dbReference type="ChEBI" id="CHEBI:60365"/>
        <dbReference type="ChEBI" id="CHEBI:60377"/>
        <dbReference type="ChEBI" id="CHEBI:85987"/>
        <dbReference type="EC" id="2.4.99.13"/>
    </reaction>
</comment>
<feature type="domain" description="3-deoxy-D-manno-octulosonic-acid transferase N-terminal" evidence="18">
    <location>
        <begin position="44"/>
        <end position="222"/>
    </location>
</feature>
<evidence type="ECO:0000256" key="9">
    <source>
        <dbReference type="ARBA" id="ARBA00022679"/>
    </source>
</evidence>
<dbReference type="NCBIfam" id="NF004389">
    <property type="entry name" value="PRK05749.1-5"/>
    <property type="match status" value="1"/>
</dbReference>
<comment type="catalytic activity">
    <reaction evidence="15 17">
        <text>alpha-Kdo-(2-&gt;4)-alpha-Kdo-(2-&gt;6)-lipid IVA (E. coli) + CMP-3-deoxy-beta-D-manno-octulosonate = alpha-Kdo-(2-&gt;8)-alpha-Kdo-(2-&gt;4)-alpha-Kdo-(2-&gt;6)-lipid IVA (E. coli) + CMP + H(+)</text>
        <dbReference type="Rhea" id="RHEA:28154"/>
        <dbReference type="ChEBI" id="CHEBI:15378"/>
        <dbReference type="ChEBI" id="CHEBI:60365"/>
        <dbReference type="ChEBI" id="CHEBI:60377"/>
        <dbReference type="ChEBI" id="CHEBI:85987"/>
        <dbReference type="ChEBI" id="CHEBI:86234"/>
        <dbReference type="EC" id="2.4.99.14"/>
    </reaction>
</comment>
<dbReference type="RefSeq" id="WP_020359265.1">
    <property type="nucleotide sequence ID" value="NZ_KE360587.1"/>
</dbReference>
<keyword evidence="10 17" id="KW-0812">Transmembrane</keyword>
<dbReference type="InterPro" id="IPR007507">
    <property type="entry name" value="Glycos_transf_N"/>
</dbReference>